<gene>
    <name evidence="1" type="ORF">KAM343_03860</name>
</gene>
<organism evidence="1 2">
    <name type="scientific">Aeromonas caviae</name>
    <name type="common">Aeromonas punctata</name>
    <dbReference type="NCBI Taxonomy" id="648"/>
    <lineage>
        <taxon>Bacteria</taxon>
        <taxon>Pseudomonadati</taxon>
        <taxon>Pseudomonadota</taxon>
        <taxon>Gammaproteobacteria</taxon>
        <taxon>Aeromonadales</taxon>
        <taxon>Aeromonadaceae</taxon>
        <taxon>Aeromonas</taxon>
    </lineage>
</organism>
<evidence type="ECO:0000313" key="1">
    <source>
        <dbReference type="EMBL" id="GJA39590.1"/>
    </source>
</evidence>
<dbReference type="Proteomes" id="UP000886939">
    <property type="component" value="Unassembled WGS sequence"/>
</dbReference>
<comment type="caution">
    <text evidence="1">The sequence shown here is derived from an EMBL/GenBank/DDBJ whole genome shotgun (WGS) entry which is preliminary data.</text>
</comment>
<protein>
    <submittedName>
        <fullName evidence="1">Uncharacterized protein</fullName>
    </submittedName>
</protein>
<name>A0AAV4YHH2_AERCA</name>
<accession>A0AAV4YHH2</accession>
<dbReference type="AlphaFoldDB" id="A0AAV4YHH2"/>
<reference evidence="1" key="1">
    <citation type="submission" date="2021-07" db="EMBL/GenBank/DDBJ databases">
        <title>Draft genome sequence of carbapenem-resistant Aeromonas spp. in Japan.</title>
        <authorList>
            <person name="Maehana S."/>
            <person name="Suzuki M."/>
            <person name="Kitasato H."/>
        </authorList>
    </citation>
    <scope>NUCLEOTIDE SEQUENCE</scope>
    <source>
        <strain evidence="1">KAM343</strain>
    </source>
</reference>
<sequence>MYGVQLTNSRGVSLINPGEVVPQFHAKYAVSGGVQTFNTGIPSGSQAPLVFTRGQVLARVVASGGAWIIETDYYSRDGEIFVFSQPTPQSGKYGVQVFKPNGQLAYQSNKKAIRLLDVLTLSSPPTAVLARYDRKIAVNAKFAGMVGNPTISEVRFVWYMAHTDNTVTSRIVNMVRMSRGTAFPPASLIVIDVTGL</sequence>
<proteinExistence type="predicted"/>
<dbReference type="EMBL" id="BPNI01000004">
    <property type="protein sequence ID" value="GJA39590.1"/>
    <property type="molecule type" value="Genomic_DNA"/>
</dbReference>
<dbReference type="RefSeq" id="WP_223945583.1">
    <property type="nucleotide sequence ID" value="NZ_BPNI01000004.1"/>
</dbReference>
<evidence type="ECO:0000313" key="2">
    <source>
        <dbReference type="Proteomes" id="UP000886939"/>
    </source>
</evidence>